<dbReference type="RefSeq" id="WP_168519202.1">
    <property type="nucleotide sequence ID" value="NZ_JAAXLS010000020.1"/>
</dbReference>
<name>A0ABX1J8P8_9PSEU</name>
<gene>
    <name evidence="3" type="ORF">HFP15_25125</name>
</gene>
<feature type="domain" description="Amidohydrolase-related" evidence="2">
    <location>
        <begin position="131"/>
        <end position="425"/>
    </location>
</feature>
<dbReference type="InterPro" id="IPR032465">
    <property type="entry name" value="ACMSD"/>
</dbReference>
<dbReference type="EMBL" id="JAAXLS010000020">
    <property type="protein sequence ID" value="NKQ56166.1"/>
    <property type="molecule type" value="Genomic_DNA"/>
</dbReference>
<proteinExistence type="predicted"/>
<dbReference type="InterPro" id="IPR032466">
    <property type="entry name" value="Metal_Hydrolase"/>
</dbReference>
<dbReference type="PANTHER" id="PTHR21240:SF28">
    <property type="entry name" value="ISO-OROTATE DECARBOXYLASE (EUROFUNG)"/>
    <property type="match status" value="1"/>
</dbReference>
<accession>A0ABX1J8P8</accession>
<dbReference type="Gene3D" id="3.20.20.140">
    <property type="entry name" value="Metal-dependent hydrolases"/>
    <property type="match status" value="1"/>
</dbReference>
<evidence type="ECO:0000256" key="1">
    <source>
        <dbReference type="ARBA" id="ARBA00023239"/>
    </source>
</evidence>
<dbReference type="Proteomes" id="UP000715441">
    <property type="component" value="Unassembled WGS sequence"/>
</dbReference>
<reference evidence="3 4" key="1">
    <citation type="submission" date="2020-04" db="EMBL/GenBank/DDBJ databases">
        <title>Novel species.</title>
        <authorList>
            <person name="Teo W.F.A."/>
            <person name="Lipun K."/>
            <person name="Srisuk N."/>
            <person name="Duangmal K."/>
        </authorList>
    </citation>
    <scope>NUCLEOTIDE SEQUENCE [LARGE SCALE GENOMIC DNA]</scope>
    <source>
        <strain evidence="3 4">K13G38</strain>
    </source>
</reference>
<organism evidence="3 4">
    <name type="scientific">Amycolatopsis acididurans</name>
    <dbReference type="NCBI Taxonomy" id="2724524"/>
    <lineage>
        <taxon>Bacteria</taxon>
        <taxon>Bacillati</taxon>
        <taxon>Actinomycetota</taxon>
        <taxon>Actinomycetes</taxon>
        <taxon>Pseudonocardiales</taxon>
        <taxon>Pseudonocardiaceae</taxon>
        <taxon>Amycolatopsis</taxon>
    </lineage>
</organism>
<dbReference type="PANTHER" id="PTHR21240">
    <property type="entry name" value="2-AMINO-3-CARBOXYLMUCONATE-6-SEMIALDEHYDE DECARBOXYLASE"/>
    <property type="match status" value="1"/>
</dbReference>
<dbReference type="Pfam" id="PF04909">
    <property type="entry name" value="Amidohydro_2"/>
    <property type="match status" value="1"/>
</dbReference>
<evidence type="ECO:0000259" key="2">
    <source>
        <dbReference type="Pfam" id="PF04909"/>
    </source>
</evidence>
<keyword evidence="1" id="KW-0456">Lyase</keyword>
<protein>
    <submittedName>
        <fullName evidence="3">Amidohydrolase</fullName>
    </submittedName>
</protein>
<comment type="caution">
    <text evidence="3">The sequence shown here is derived from an EMBL/GenBank/DDBJ whole genome shotgun (WGS) entry which is preliminary data.</text>
</comment>
<keyword evidence="4" id="KW-1185">Reference proteome</keyword>
<dbReference type="SUPFAM" id="SSF51556">
    <property type="entry name" value="Metallo-dependent hydrolases"/>
    <property type="match status" value="1"/>
</dbReference>
<evidence type="ECO:0000313" key="3">
    <source>
        <dbReference type="EMBL" id="NKQ56166.1"/>
    </source>
</evidence>
<dbReference type="InterPro" id="IPR006680">
    <property type="entry name" value="Amidohydro-rel"/>
</dbReference>
<sequence>MITWYLTLDHISTRRERVRRAMGKLDDYLLEKVREHGRGGQTVTFIPEPEAEPLFCPIISVDDHALEPANLFEGRVPAKFKDKVPFLGPGENGAPWWVIDGVEVPILMVNGASGRPMEEWAIAAANFDEFRRAIWDPKARLHDMDLTGVWAQLCFPSLIWGFAGWRFSKMSDPEVGLASLRAYNQWMIEEWCGTDRNRFLPCQLPWLADPEIAAKEIYANAERGFTSVSFSENPEGLGYPNVYQRVWDPFFRACEETQTVVNLHVGSSGKSQVPSSSSAEEVTTALFPVSGLEALIDWVYSGVLFRFPHLKIALSEAGVSWVPMALERLRRAYRQTTGIGKGWPADHPEPTEIVRRNFCFTSIEDPSAFQMLHLIGEDNVMVETDYPHYDSTWPDSQAMIRGELQGLDAELIRKLCYGNASRIYRHPAPPDEMIARSEVGLPTPVAV</sequence>
<evidence type="ECO:0000313" key="4">
    <source>
        <dbReference type="Proteomes" id="UP000715441"/>
    </source>
</evidence>